<sequence length="83" mass="9295">MGHTWKGSLVLETINVNYRGDQWLQVLTDGSYIENQTNVGAGVYSELFSIYAASGQHRSAFEGEIEAIRIALCHLCRLDTKFT</sequence>
<protein>
    <submittedName>
        <fullName evidence="3">RNase H domain-containing protein</fullName>
    </submittedName>
</protein>
<proteinExistence type="predicted"/>
<gene>
    <name evidence="1" type="ORF">HNAJ_LOCUS5223</name>
</gene>
<dbReference type="STRING" id="102285.A0A0R3TDT6"/>
<accession>A0A0R3TDT6</accession>
<dbReference type="AlphaFoldDB" id="A0A0R3TDT6"/>
<evidence type="ECO:0000313" key="1">
    <source>
        <dbReference type="EMBL" id="VDO01083.1"/>
    </source>
</evidence>
<organism evidence="3">
    <name type="scientific">Rodentolepis nana</name>
    <name type="common">Dwarf tapeworm</name>
    <name type="synonym">Hymenolepis nana</name>
    <dbReference type="NCBI Taxonomy" id="102285"/>
    <lineage>
        <taxon>Eukaryota</taxon>
        <taxon>Metazoa</taxon>
        <taxon>Spiralia</taxon>
        <taxon>Lophotrochozoa</taxon>
        <taxon>Platyhelminthes</taxon>
        <taxon>Cestoda</taxon>
        <taxon>Eucestoda</taxon>
        <taxon>Cyclophyllidea</taxon>
        <taxon>Hymenolepididae</taxon>
        <taxon>Rodentolepis</taxon>
    </lineage>
</organism>
<reference evidence="1 2" key="2">
    <citation type="submission" date="2018-11" db="EMBL/GenBank/DDBJ databases">
        <authorList>
            <consortium name="Pathogen Informatics"/>
        </authorList>
    </citation>
    <scope>NUCLEOTIDE SEQUENCE [LARGE SCALE GENOMIC DNA]</scope>
</reference>
<reference evidence="3" key="1">
    <citation type="submission" date="2017-02" db="UniProtKB">
        <authorList>
            <consortium name="WormBaseParasite"/>
        </authorList>
    </citation>
    <scope>IDENTIFICATION</scope>
</reference>
<name>A0A0R3TDT6_RODNA</name>
<evidence type="ECO:0000313" key="2">
    <source>
        <dbReference type="Proteomes" id="UP000278807"/>
    </source>
</evidence>
<evidence type="ECO:0000313" key="3">
    <source>
        <dbReference type="WBParaSite" id="HNAJ_0000522501-mRNA-1"/>
    </source>
</evidence>
<dbReference type="WBParaSite" id="HNAJ_0000522501-mRNA-1">
    <property type="protein sequence ID" value="HNAJ_0000522501-mRNA-1"/>
    <property type="gene ID" value="HNAJ_0000522501"/>
</dbReference>
<dbReference type="EMBL" id="UZAE01004257">
    <property type="protein sequence ID" value="VDO01083.1"/>
    <property type="molecule type" value="Genomic_DNA"/>
</dbReference>
<dbReference type="Proteomes" id="UP000278807">
    <property type="component" value="Unassembled WGS sequence"/>
</dbReference>
<keyword evidence="2" id="KW-1185">Reference proteome</keyword>
<dbReference type="OrthoDB" id="6436721at2759"/>